<feature type="domain" description="Pyridoxamine kinase/Phosphomethylpyrimidine kinase" evidence="1">
    <location>
        <begin position="10"/>
        <end position="235"/>
    </location>
</feature>
<dbReference type="SUPFAM" id="SSF53613">
    <property type="entry name" value="Ribokinase-like"/>
    <property type="match status" value="1"/>
</dbReference>
<dbReference type="CDD" id="cd01169">
    <property type="entry name" value="HMPP_kinase"/>
    <property type="match status" value="1"/>
</dbReference>
<dbReference type="OrthoDB" id="43786at2157"/>
<proteinExistence type="predicted"/>
<evidence type="ECO:0000259" key="1">
    <source>
        <dbReference type="Pfam" id="PF08543"/>
    </source>
</evidence>
<dbReference type="RefSeq" id="WP_013644609.1">
    <property type="nucleotide sequence ID" value="NC_015216.1"/>
</dbReference>
<dbReference type="GO" id="GO:0008902">
    <property type="term" value="F:hydroxymethylpyrimidine kinase activity"/>
    <property type="evidence" value="ECO:0007669"/>
    <property type="project" value="TreeGrafter"/>
</dbReference>
<dbReference type="PANTHER" id="PTHR20858">
    <property type="entry name" value="PHOSPHOMETHYLPYRIMIDINE KINASE"/>
    <property type="match status" value="1"/>
</dbReference>
<protein>
    <submittedName>
        <fullName evidence="2">Phosphomethylpyrimidine kinase</fullName>
        <ecNumber evidence="2">2.7.4.7</ecNumber>
    </submittedName>
</protein>
<keyword evidence="2" id="KW-0418">Kinase</keyword>
<dbReference type="AlphaFoldDB" id="F0TCI1"/>
<gene>
    <name evidence="2" type="ordered locus">Metbo_1011</name>
</gene>
<dbReference type="STRING" id="877455.Metbo_1011"/>
<dbReference type="GO" id="GO:0009228">
    <property type="term" value="P:thiamine biosynthetic process"/>
    <property type="evidence" value="ECO:0007669"/>
    <property type="project" value="InterPro"/>
</dbReference>
<keyword evidence="3" id="KW-1185">Reference proteome</keyword>
<dbReference type="PANTHER" id="PTHR20858:SF17">
    <property type="entry name" value="HYDROXYMETHYLPYRIMIDINE_PHOSPHOMETHYLPYRIMIDINE KINASE THI20-RELATED"/>
    <property type="match status" value="1"/>
</dbReference>
<keyword evidence="2" id="KW-0808">Transferase</keyword>
<reference evidence="2 3" key="2">
    <citation type="journal article" date="2014" name="Int. J. Syst. Evol. Microbiol.">
        <title>Methanobacterium paludis sp. nov. and a novel strain of Methanobacterium lacus isolated from northern peatlands.</title>
        <authorList>
            <person name="Cadillo-Quiroz H."/>
            <person name="Brauer S.L."/>
            <person name="Goodson N."/>
            <person name="Yavitt J.B."/>
            <person name="Zinder S.H."/>
        </authorList>
    </citation>
    <scope>NUCLEOTIDE SEQUENCE [LARGE SCALE GENOMIC DNA]</scope>
    <source>
        <strain evidence="2 3">AL-21</strain>
    </source>
</reference>
<evidence type="ECO:0000313" key="3">
    <source>
        <dbReference type="Proteomes" id="UP000007490"/>
    </source>
</evidence>
<dbReference type="EC" id="2.7.4.7" evidence="2"/>
<sequence length="250" mass="26771">MIALSIAGYDPSGGAGILNDVKTFQAMGIYGTGVVTVLTAQNPERVEAIEPVSTEFIEKQLETLLNVYPIKYCKTGMLYNKENLKLVGAKTKEHNLKVVVDPVIVAGCGAELSVDGYTKELKKYLLPNATLTTPNIYEAELLSGQKIESIDDAVEAAVKIGKICDVVITGGNLNGSNVVFDGTLKVIENELIGDVEVHGTGCSFSAAVTVGLLKNNSLKRSVEDAVEFVKHGVEHGKWGTLDQFHGKRSC</sequence>
<dbReference type="HOGENOM" id="CLU_020520_0_0_2"/>
<dbReference type="Proteomes" id="UP000007490">
    <property type="component" value="Chromosome"/>
</dbReference>
<dbReference type="GO" id="GO:0008972">
    <property type="term" value="F:phosphomethylpyrimidine kinase activity"/>
    <property type="evidence" value="ECO:0007669"/>
    <property type="project" value="UniProtKB-EC"/>
</dbReference>
<dbReference type="InterPro" id="IPR004399">
    <property type="entry name" value="HMP/HMP-P_kinase_dom"/>
</dbReference>
<organism evidence="2 3">
    <name type="scientific">Methanobacterium lacus (strain AL-21)</name>
    <dbReference type="NCBI Taxonomy" id="877455"/>
    <lineage>
        <taxon>Archaea</taxon>
        <taxon>Methanobacteriati</taxon>
        <taxon>Methanobacteriota</taxon>
        <taxon>Methanomada group</taxon>
        <taxon>Methanobacteria</taxon>
        <taxon>Methanobacteriales</taxon>
        <taxon>Methanobacteriaceae</taxon>
        <taxon>Methanobacterium</taxon>
    </lineage>
</organism>
<dbReference type="EMBL" id="CP002551">
    <property type="protein sequence ID" value="ADZ09258.1"/>
    <property type="molecule type" value="Genomic_DNA"/>
</dbReference>
<dbReference type="InterPro" id="IPR029056">
    <property type="entry name" value="Ribokinase-like"/>
</dbReference>
<dbReference type="KEGG" id="mel:Metbo_1011"/>
<dbReference type="NCBIfam" id="TIGR00097">
    <property type="entry name" value="HMP-P_kinase"/>
    <property type="match status" value="1"/>
</dbReference>
<accession>F0TCI1</accession>
<dbReference type="GeneID" id="10277460"/>
<evidence type="ECO:0000313" key="2">
    <source>
        <dbReference type="EMBL" id="ADZ09258.1"/>
    </source>
</evidence>
<dbReference type="Pfam" id="PF08543">
    <property type="entry name" value="Phos_pyr_kin"/>
    <property type="match status" value="1"/>
</dbReference>
<name>F0TCI1_METLA</name>
<dbReference type="GO" id="GO:0005829">
    <property type="term" value="C:cytosol"/>
    <property type="evidence" value="ECO:0007669"/>
    <property type="project" value="TreeGrafter"/>
</dbReference>
<dbReference type="Gene3D" id="3.40.1190.20">
    <property type="match status" value="1"/>
</dbReference>
<dbReference type="InterPro" id="IPR013749">
    <property type="entry name" value="PM/HMP-P_kinase-1"/>
</dbReference>
<reference evidence="3" key="1">
    <citation type="submission" date="2011-02" db="EMBL/GenBank/DDBJ databases">
        <title>Complete sequence of Methanobacterium sp. AL-21.</title>
        <authorList>
            <consortium name="US DOE Joint Genome Institute"/>
            <person name="Lucas S."/>
            <person name="Copeland A."/>
            <person name="Lapidus A."/>
            <person name="Cheng J.-F."/>
            <person name="Goodwin L."/>
            <person name="Pitluck S."/>
            <person name="Chertkov O."/>
            <person name="Detter J.C."/>
            <person name="Han C."/>
            <person name="Tapia R."/>
            <person name="Land M."/>
            <person name="Hauser L."/>
            <person name="Kyrpides N."/>
            <person name="Ivanova N."/>
            <person name="Mikhailova N."/>
            <person name="Pagani I."/>
            <person name="Cadillo-Quiroz H."/>
            <person name="Imachi H."/>
            <person name="Zinder S."/>
            <person name="Liu W."/>
            <person name="Woyke T."/>
        </authorList>
    </citation>
    <scope>NUCLEOTIDE SEQUENCE [LARGE SCALE GENOMIC DNA]</scope>
    <source>
        <strain evidence="3">AL-21</strain>
    </source>
</reference>
<dbReference type="eggNOG" id="arCOG00020">
    <property type="taxonomic scope" value="Archaea"/>
</dbReference>